<dbReference type="GO" id="GO:0006511">
    <property type="term" value="P:ubiquitin-dependent protein catabolic process"/>
    <property type="evidence" value="ECO:0007669"/>
    <property type="project" value="InterPro"/>
</dbReference>
<evidence type="ECO:0000313" key="18">
    <source>
        <dbReference type="WBParaSite" id="TASK_0000696201-mRNA-1"/>
    </source>
</evidence>
<keyword evidence="7" id="KW-0819">tRNA processing</keyword>
<dbReference type="PROSITE" id="PS00518">
    <property type="entry name" value="ZF_RING_1"/>
    <property type="match status" value="1"/>
</dbReference>
<dbReference type="EMBL" id="UYRS01018557">
    <property type="protein sequence ID" value="VDK37630.1"/>
    <property type="molecule type" value="Genomic_DNA"/>
</dbReference>
<comment type="similarity">
    <text evidence="4">Belongs to the eukaryotic/archaeal RNase P protein component 2 family.</text>
</comment>
<evidence type="ECO:0000256" key="9">
    <source>
        <dbReference type="ARBA" id="ARBA00022771"/>
    </source>
</evidence>
<dbReference type="GO" id="GO:0001682">
    <property type="term" value="P:tRNA 5'-leader removal"/>
    <property type="evidence" value="ECO:0007669"/>
    <property type="project" value="InterPro"/>
</dbReference>
<evidence type="ECO:0000256" key="4">
    <source>
        <dbReference type="ARBA" id="ARBA00010800"/>
    </source>
</evidence>
<evidence type="ECO:0000256" key="2">
    <source>
        <dbReference type="ARBA" id="ARBA00004308"/>
    </source>
</evidence>
<dbReference type="Proteomes" id="UP000282613">
    <property type="component" value="Unassembled WGS sequence"/>
</dbReference>
<comment type="subcellular location">
    <subcellularLocation>
        <location evidence="2">Endomembrane system</location>
    </subcellularLocation>
</comment>
<dbReference type="SMART" id="SM00184">
    <property type="entry name" value="RING"/>
    <property type="match status" value="1"/>
</dbReference>
<dbReference type="Pfam" id="PF01900">
    <property type="entry name" value="RNase_P_Rpp14"/>
    <property type="match status" value="1"/>
</dbReference>
<evidence type="ECO:0000256" key="11">
    <source>
        <dbReference type="ARBA" id="ARBA00022833"/>
    </source>
</evidence>
<feature type="region of interest" description="Disordered" evidence="14">
    <location>
        <begin position="1"/>
        <end position="46"/>
    </location>
</feature>
<gene>
    <name evidence="16" type="ORF">TASK_LOCUS6963</name>
</gene>
<sequence length="376" mass="40406">MDDAGVTSSSADDSTTGQRRARQEGSNDSDPSGSQPPPQSSSPSDNTNGNFECNICLDQAQDAVVSRCGHLFCWPCLHQWLEVKKSRPVCPVCKAAVSRDSVIPLYGRGADHKRDPRDKVPPRPQGVRTEPEPQRESPFSAFSNIFGGNTRDDGEGNGGNFQVSFGFGPFPFGLFATTFNIGGGGEAVPAFEPTSVMVRVKYRYLISIVSVGASGGGGASRSVSHRPAYPGCHAIASISSSSSTDDAIIYKAIKRSVQTAHGTFGVGRLMARFRIIYWNPFSGLLIIRVLRGLPTEQLTSALSLITSVYDGAVERPAVIDVVHRSGTVRCCQKFIVDYYKTQLSGAISGVQETAIARAVAHRLIEAKPPDLTFDFK</sequence>
<keyword evidence="9 13" id="KW-0863">Zinc-finger</keyword>
<evidence type="ECO:0000256" key="1">
    <source>
        <dbReference type="ARBA" id="ARBA00000900"/>
    </source>
</evidence>
<reference evidence="18" key="1">
    <citation type="submission" date="2016-04" db="UniProtKB">
        <authorList>
            <consortium name="WormBaseParasite"/>
        </authorList>
    </citation>
    <scope>IDENTIFICATION</scope>
</reference>
<accession>A0A158R9B1</accession>
<dbReference type="InterPro" id="IPR017907">
    <property type="entry name" value="Znf_RING_CS"/>
</dbReference>
<keyword evidence="12" id="KW-0472">Membrane</keyword>
<evidence type="ECO:0000313" key="17">
    <source>
        <dbReference type="Proteomes" id="UP000282613"/>
    </source>
</evidence>
<dbReference type="WBParaSite" id="TASK_0000696201-mRNA-1">
    <property type="protein sequence ID" value="TASK_0000696201-mRNA-1"/>
    <property type="gene ID" value="TASK_0000696201"/>
</dbReference>
<dbReference type="InterPro" id="IPR018957">
    <property type="entry name" value="Znf_C3HC4_RING-type"/>
</dbReference>
<evidence type="ECO:0000313" key="16">
    <source>
        <dbReference type="EMBL" id="VDK37630.1"/>
    </source>
</evidence>
<dbReference type="GO" id="GO:0005783">
    <property type="term" value="C:endoplasmic reticulum"/>
    <property type="evidence" value="ECO:0007669"/>
    <property type="project" value="InterPro"/>
</dbReference>
<evidence type="ECO:0000256" key="8">
    <source>
        <dbReference type="ARBA" id="ARBA00022723"/>
    </source>
</evidence>
<evidence type="ECO:0000259" key="15">
    <source>
        <dbReference type="PROSITE" id="PS50089"/>
    </source>
</evidence>
<dbReference type="InterPro" id="IPR045103">
    <property type="entry name" value="RNF5/RNF185-like"/>
</dbReference>
<dbReference type="InterPro" id="IPR013083">
    <property type="entry name" value="Znf_RING/FYVE/PHD"/>
</dbReference>
<dbReference type="AlphaFoldDB" id="A0A158R9B1"/>
<protein>
    <recommendedName>
        <fullName evidence="5">RING-type E3 ubiquitin transferase</fullName>
        <ecNumber evidence="5">2.3.2.27</ecNumber>
    </recommendedName>
</protein>
<name>A0A158R9B1_TAEAS</name>
<dbReference type="SUPFAM" id="SSF160350">
    <property type="entry name" value="Rnp2-like"/>
    <property type="match status" value="1"/>
</dbReference>
<dbReference type="SUPFAM" id="SSF57850">
    <property type="entry name" value="RING/U-box"/>
    <property type="match status" value="1"/>
</dbReference>
<dbReference type="InterPro" id="IPR002759">
    <property type="entry name" value="Pop5/Rpp14/Rnp2-like"/>
</dbReference>
<dbReference type="UniPathway" id="UPA00143"/>
<keyword evidence="17" id="KW-1185">Reference proteome</keyword>
<keyword evidence="10" id="KW-0833">Ubl conjugation pathway</keyword>
<evidence type="ECO:0000256" key="10">
    <source>
        <dbReference type="ARBA" id="ARBA00022786"/>
    </source>
</evidence>
<dbReference type="Pfam" id="PF00097">
    <property type="entry name" value="zf-C3HC4"/>
    <property type="match status" value="1"/>
</dbReference>
<dbReference type="OrthoDB" id="24745at2759"/>
<dbReference type="PANTHER" id="PTHR12313">
    <property type="entry name" value="E3 UBIQUITIN-PROTEIN LIGASE RNF5-RELATED"/>
    <property type="match status" value="1"/>
</dbReference>
<feature type="compositionally biased region" description="Basic and acidic residues" evidence="14">
    <location>
        <begin position="109"/>
        <end position="121"/>
    </location>
</feature>
<dbReference type="GO" id="GO:0016567">
    <property type="term" value="P:protein ubiquitination"/>
    <property type="evidence" value="ECO:0007669"/>
    <property type="project" value="UniProtKB-UniPathway"/>
</dbReference>
<keyword evidence="6" id="KW-0808">Transferase</keyword>
<evidence type="ECO:0000256" key="3">
    <source>
        <dbReference type="ARBA" id="ARBA00004906"/>
    </source>
</evidence>
<dbReference type="GO" id="GO:0030677">
    <property type="term" value="C:ribonuclease P complex"/>
    <property type="evidence" value="ECO:0007669"/>
    <property type="project" value="InterPro"/>
</dbReference>
<organism evidence="18">
    <name type="scientific">Taenia asiatica</name>
    <name type="common">Asian tapeworm</name>
    <dbReference type="NCBI Taxonomy" id="60517"/>
    <lineage>
        <taxon>Eukaryota</taxon>
        <taxon>Metazoa</taxon>
        <taxon>Spiralia</taxon>
        <taxon>Lophotrochozoa</taxon>
        <taxon>Platyhelminthes</taxon>
        <taxon>Cestoda</taxon>
        <taxon>Eucestoda</taxon>
        <taxon>Cyclophyllidea</taxon>
        <taxon>Taeniidae</taxon>
        <taxon>Taenia</taxon>
    </lineage>
</organism>
<evidence type="ECO:0000256" key="12">
    <source>
        <dbReference type="ARBA" id="ARBA00023136"/>
    </source>
</evidence>
<evidence type="ECO:0000256" key="6">
    <source>
        <dbReference type="ARBA" id="ARBA00022679"/>
    </source>
</evidence>
<evidence type="ECO:0000256" key="7">
    <source>
        <dbReference type="ARBA" id="ARBA00022694"/>
    </source>
</evidence>
<proteinExistence type="inferred from homology"/>
<evidence type="ECO:0000256" key="5">
    <source>
        <dbReference type="ARBA" id="ARBA00012483"/>
    </source>
</evidence>
<keyword evidence="8" id="KW-0479">Metal-binding</keyword>
<dbReference type="EC" id="2.3.2.27" evidence="5"/>
<comment type="pathway">
    <text evidence="3">Protein modification; protein ubiquitination.</text>
</comment>
<dbReference type="STRING" id="60517.A0A158R9B1"/>
<evidence type="ECO:0000256" key="14">
    <source>
        <dbReference type="SAM" id="MobiDB-lite"/>
    </source>
</evidence>
<dbReference type="Gene3D" id="3.30.40.10">
    <property type="entry name" value="Zinc/RING finger domain, C3HC4 (zinc finger)"/>
    <property type="match status" value="1"/>
</dbReference>
<dbReference type="GO" id="GO:0008270">
    <property type="term" value="F:zinc ion binding"/>
    <property type="evidence" value="ECO:0007669"/>
    <property type="project" value="UniProtKB-KW"/>
</dbReference>
<reference evidence="16 17" key="2">
    <citation type="submission" date="2018-11" db="EMBL/GenBank/DDBJ databases">
        <authorList>
            <consortium name="Pathogen Informatics"/>
        </authorList>
    </citation>
    <scope>NUCLEOTIDE SEQUENCE [LARGE SCALE GENOMIC DNA]</scope>
</reference>
<feature type="region of interest" description="Disordered" evidence="14">
    <location>
        <begin position="106"/>
        <end position="140"/>
    </location>
</feature>
<dbReference type="GO" id="GO:0061630">
    <property type="term" value="F:ubiquitin protein ligase activity"/>
    <property type="evidence" value="ECO:0007669"/>
    <property type="project" value="UniProtKB-EC"/>
</dbReference>
<dbReference type="FunFam" id="3.30.40.10:FF:000062">
    <property type="entry name" value="E3 ubiquitin-protein ligase RNF185"/>
    <property type="match status" value="1"/>
</dbReference>
<feature type="compositionally biased region" description="Polar residues" evidence="14">
    <location>
        <begin position="1"/>
        <end position="18"/>
    </location>
</feature>
<dbReference type="InterPro" id="IPR001841">
    <property type="entry name" value="Znf_RING"/>
</dbReference>
<keyword evidence="11" id="KW-0862">Zinc</keyword>
<evidence type="ECO:0000256" key="13">
    <source>
        <dbReference type="PROSITE-ProRule" id="PRU00175"/>
    </source>
</evidence>
<dbReference type="PROSITE" id="PS50089">
    <property type="entry name" value="ZF_RING_2"/>
    <property type="match status" value="1"/>
</dbReference>
<dbReference type="InterPro" id="IPR038085">
    <property type="entry name" value="Rnp2-like_sf"/>
</dbReference>
<dbReference type="Gene3D" id="3.30.70.3250">
    <property type="entry name" value="Ribonuclease P, Pop5 subunit"/>
    <property type="match status" value="1"/>
</dbReference>
<comment type="catalytic activity">
    <reaction evidence="1">
        <text>S-ubiquitinyl-[E2 ubiquitin-conjugating enzyme]-L-cysteine + [acceptor protein]-L-lysine = [E2 ubiquitin-conjugating enzyme]-L-cysteine + N(6)-ubiquitinyl-[acceptor protein]-L-lysine.</text>
        <dbReference type="EC" id="2.3.2.27"/>
    </reaction>
</comment>
<feature type="domain" description="RING-type" evidence="15">
    <location>
        <begin position="53"/>
        <end position="94"/>
    </location>
</feature>